<feature type="transmembrane region" description="Helical" evidence="1">
    <location>
        <begin position="159"/>
        <end position="181"/>
    </location>
</feature>
<evidence type="ECO:0000313" key="2">
    <source>
        <dbReference type="EMBL" id="CAL1590141.1"/>
    </source>
</evidence>
<dbReference type="AlphaFoldDB" id="A0AAV2KPH9"/>
<evidence type="ECO:0000256" key="1">
    <source>
        <dbReference type="SAM" id="Phobius"/>
    </source>
</evidence>
<accession>A0AAV2KPH9</accession>
<evidence type="ECO:0000313" key="3">
    <source>
        <dbReference type="Proteomes" id="UP001497482"/>
    </source>
</evidence>
<feature type="transmembrane region" description="Helical" evidence="1">
    <location>
        <begin position="287"/>
        <end position="304"/>
    </location>
</feature>
<keyword evidence="1" id="KW-1133">Transmembrane helix</keyword>
<keyword evidence="3" id="KW-1185">Reference proteome</keyword>
<gene>
    <name evidence="2" type="ORF">KC01_LOCUS19694</name>
</gene>
<proteinExistence type="predicted"/>
<name>A0AAV2KPH9_KNICA</name>
<protein>
    <submittedName>
        <fullName evidence="2">Uncharacterized protein</fullName>
    </submittedName>
</protein>
<dbReference type="Proteomes" id="UP001497482">
    <property type="component" value="Chromosome 19"/>
</dbReference>
<reference evidence="2 3" key="1">
    <citation type="submission" date="2024-04" db="EMBL/GenBank/DDBJ databases">
        <authorList>
            <person name="Waldvogel A.-M."/>
            <person name="Schoenle A."/>
        </authorList>
    </citation>
    <scope>NUCLEOTIDE SEQUENCE [LARGE SCALE GENOMIC DNA]</scope>
</reference>
<feature type="transmembrane region" description="Helical" evidence="1">
    <location>
        <begin position="223"/>
        <end position="241"/>
    </location>
</feature>
<dbReference type="EMBL" id="OZ035841">
    <property type="protein sequence ID" value="CAL1590141.1"/>
    <property type="molecule type" value="Genomic_DNA"/>
</dbReference>
<feature type="transmembrane region" description="Helical" evidence="1">
    <location>
        <begin position="253"/>
        <end position="281"/>
    </location>
</feature>
<sequence>MCGMELVTWGVEGGWVVWGKVGGMVRGVGVCKWMWGGGGVVGVVGGELGGLWYGVFVMLRYWGERVRRCCCLLGVGCVLGWGVWVGGGFGGCGGWVGDVGWVVWGGCVWWWVVWWVWGGVGGGVVVLWGGGGGWSGGGGGGCVGVWLCRVWSSDWVDGLVCLTGLLVGLVVVVGFFLFWWLECLVLLGMFVWFWGECRGWGVGSLCERGAVVKGGGKWGCEGWGGWVLVGGTCTVVSVVLFGKVGGVMVGREVLAGVAAVGDRLVVVGFGGGGWGAVVVFWVGDVRGFGGFFLGCVVVGAWCWIRSYGVGGFEIGSWLGGGVCWVGGEGGVCGGLGRV</sequence>
<feature type="transmembrane region" description="Helical" evidence="1">
    <location>
        <begin position="71"/>
        <end position="96"/>
    </location>
</feature>
<keyword evidence="1" id="KW-0812">Transmembrane</keyword>
<keyword evidence="1" id="KW-0472">Membrane</keyword>
<organism evidence="2 3">
    <name type="scientific">Knipowitschia caucasica</name>
    <name type="common">Caucasian dwarf goby</name>
    <name type="synonym">Pomatoschistus caucasicus</name>
    <dbReference type="NCBI Taxonomy" id="637954"/>
    <lineage>
        <taxon>Eukaryota</taxon>
        <taxon>Metazoa</taxon>
        <taxon>Chordata</taxon>
        <taxon>Craniata</taxon>
        <taxon>Vertebrata</taxon>
        <taxon>Euteleostomi</taxon>
        <taxon>Actinopterygii</taxon>
        <taxon>Neopterygii</taxon>
        <taxon>Teleostei</taxon>
        <taxon>Neoteleostei</taxon>
        <taxon>Acanthomorphata</taxon>
        <taxon>Gobiaria</taxon>
        <taxon>Gobiiformes</taxon>
        <taxon>Gobioidei</taxon>
        <taxon>Gobiidae</taxon>
        <taxon>Gobiinae</taxon>
        <taxon>Knipowitschia</taxon>
    </lineage>
</organism>
<feature type="transmembrane region" description="Helical" evidence="1">
    <location>
        <begin position="33"/>
        <end position="59"/>
    </location>
</feature>